<protein>
    <submittedName>
        <fullName evidence="1">Uncharacterized protein</fullName>
    </submittedName>
</protein>
<evidence type="ECO:0000313" key="2">
    <source>
        <dbReference type="Proteomes" id="UP000018348"/>
    </source>
</evidence>
<comment type="caution">
    <text evidence="1">The sequence shown here is derived from an EMBL/GenBank/DDBJ whole genome shotgun (WGS) entry which is preliminary data.</text>
</comment>
<dbReference type="Gene3D" id="3.40.50.300">
    <property type="entry name" value="P-loop containing nucleotide triphosphate hydrolases"/>
    <property type="match status" value="1"/>
</dbReference>
<organism evidence="1 2">
    <name type="scientific">Crocosphaera watsonii WH 8502</name>
    <dbReference type="NCBI Taxonomy" id="423474"/>
    <lineage>
        <taxon>Bacteria</taxon>
        <taxon>Bacillati</taxon>
        <taxon>Cyanobacteriota</taxon>
        <taxon>Cyanophyceae</taxon>
        <taxon>Oscillatoriophycideae</taxon>
        <taxon>Chroococcales</taxon>
        <taxon>Aphanothecaceae</taxon>
        <taxon>Crocosphaera</taxon>
    </lineage>
</organism>
<proteinExistence type="predicted"/>
<accession>T2IK35</accession>
<dbReference type="SUPFAM" id="SSF52540">
    <property type="entry name" value="P-loop containing nucleoside triphosphate hydrolases"/>
    <property type="match status" value="1"/>
</dbReference>
<dbReference type="Proteomes" id="UP000018348">
    <property type="component" value="Unassembled WGS sequence"/>
</dbReference>
<dbReference type="AlphaFoldDB" id="T2IK35"/>
<evidence type="ECO:0000313" key="1">
    <source>
        <dbReference type="EMBL" id="CCQ52550.1"/>
    </source>
</evidence>
<reference evidence="1 2" key="1">
    <citation type="submission" date="2013-01" db="EMBL/GenBank/DDBJ databases">
        <authorList>
            <person name="Bench S."/>
        </authorList>
    </citation>
    <scope>NUCLEOTIDE SEQUENCE [LARGE SCALE GENOMIC DNA]</scope>
    <source>
        <strain evidence="1 2">WH 8502</strain>
    </source>
</reference>
<name>T2IK35_CROWT</name>
<sequence length="239" mass="27504">MGSISNNVVLSEINPYFSVIPMEEQAKNWFSLLSPTEYQSLLGQSFINKLEFIIHKANLLGKKLVIRDWPTPNFLGNVLGDGSLFPSGLLEQKLYLSHHGFKTCPVVISRRSADVYESLTRTFKQFHLLSIDEFSLAYLEYAKAVHHYPNFHYEDICQNPDSYIRQICSLLEINYDSSFANNFWKFTKCTGDNHLNQPSRGFKEEKIVALESNINSDFYIVAMQNEHCRQADRLLGYVG</sequence>
<dbReference type="EMBL" id="CAQK01000680">
    <property type="protein sequence ID" value="CCQ52550.1"/>
    <property type="molecule type" value="Genomic_DNA"/>
</dbReference>
<reference evidence="1 2" key="2">
    <citation type="submission" date="2013-09" db="EMBL/GenBank/DDBJ databases">
        <title>Whole genome comparison of six Crocosphaera watsonii strains with differing phenotypes.</title>
        <authorList>
            <person name="Bench S.R."/>
            <person name="Heller P."/>
            <person name="Frank I."/>
            <person name="Arciniega M."/>
            <person name="Shilova I.N."/>
            <person name="Zehr J.P."/>
        </authorList>
    </citation>
    <scope>NUCLEOTIDE SEQUENCE [LARGE SCALE GENOMIC DNA]</scope>
    <source>
        <strain evidence="1 2">WH 8502</strain>
    </source>
</reference>
<dbReference type="InterPro" id="IPR027417">
    <property type="entry name" value="P-loop_NTPase"/>
</dbReference>
<gene>
    <name evidence="1" type="ORF">CWATWH8502_188</name>
</gene>